<dbReference type="SMART" id="SM00833">
    <property type="entry name" value="CobW_C"/>
    <property type="match status" value="1"/>
</dbReference>
<dbReference type="Pfam" id="PF07683">
    <property type="entry name" value="CobW_C"/>
    <property type="match status" value="1"/>
</dbReference>
<dbReference type="SUPFAM" id="SSF90002">
    <property type="entry name" value="Hypothetical protein YjiA, C-terminal domain"/>
    <property type="match status" value="1"/>
</dbReference>
<evidence type="ECO:0000313" key="3">
    <source>
        <dbReference type="Proteomes" id="UP000681340"/>
    </source>
</evidence>
<feature type="domain" description="CobW C-terminal" evidence="1">
    <location>
        <begin position="268"/>
        <end position="384"/>
    </location>
</feature>
<organism evidence="2 3">
    <name type="scientific">Actinoplanes auranticolor</name>
    <dbReference type="NCBI Taxonomy" id="47988"/>
    <lineage>
        <taxon>Bacteria</taxon>
        <taxon>Bacillati</taxon>
        <taxon>Actinomycetota</taxon>
        <taxon>Actinomycetes</taxon>
        <taxon>Micromonosporales</taxon>
        <taxon>Micromonosporaceae</taxon>
        <taxon>Actinoplanes</taxon>
    </lineage>
</organism>
<dbReference type="PANTHER" id="PTHR43603:SF1">
    <property type="entry name" value="ZINC-REGULATED GTPASE METALLOPROTEIN ACTIVATOR 1"/>
    <property type="match status" value="1"/>
</dbReference>
<dbReference type="EMBL" id="BOQL01000021">
    <property type="protein sequence ID" value="GIM67262.1"/>
    <property type="molecule type" value="Genomic_DNA"/>
</dbReference>
<protein>
    <submittedName>
        <fullName evidence="2">GTP-binding protein</fullName>
    </submittedName>
</protein>
<dbReference type="Proteomes" id="UP000681340">
    <property type="component" value="Unassembled WGS sequence"/>
</dbReference>
<dbReference type="InterPro" id="IPR011629">
    <property type="entry name" value="CobW-like_C"/>
</dbReference>
<accession>A0A919SAC5</accession>
<comment type="caution">
    <text evidence="2">The sequence shown here is derived from an EMBL/GenBank/DDBJ whole genome shotgun (WGS) entry which is preliminary data.</text>
</comment>
<sequence>MELVTTAFIGSTPSVDTRPRVTVLAGFSAEATAAIGRSLLVTDRRLLLVSHDMRRVRDGVVRRTVRTADAVLEQEVVELVHGCVSCTLREDVLPTLLRLARQRPDSDILLALPPVIEPEAVAAACAHAGAGEQLRFDSYVTVVEAAGFLDDLASTEDLRDRDLHAADEDRRGVAEVVVRQVEYADTIVVWGHPQHDALDDARLTALLHRLAPWATHLRVGDTGRVDCTALAARLRRTGRHDPRTPGILGRALEGFPIGIDDPAGEHGANSVLFRSRRPFHPVRLHEALEDLTTEALRVRGQFWIASQPDTAIGWESAGGGVSLGTLGYWLAALPAERWPETSGLRRMAADVDWDPYYGDRRTVLALVGLNLDAEALTARLTECLLTDRELAEGFEAWPGWADPFAGFFPLTDEDDTAPA</sequence>
<dbReference type="InterPro" id="IPR027417">
    <property type="entry name" value="P-loop_NTPase"/>
</dbReference>
<dbReference type="PANTHER" id="PTHR43603">
    <property type="entry name" value="COBW DOMAIN-CONTAINING PROTEIN DDB_G0274527"/>
    <property type="match status" value="1"/>
</dbReference>
<dbReference type="Gene3D" id="3.40.50.300">
    <property type="entry name" value="P-loop containing nucleotide triphosphate hydrolases"/>
    <property type="match status" value="1"/>
</dbReference>
<dbReference type="Pfam" id="PF02492">
    <property type="entry name" value="cobW"/>
    <property type="match status" value="1"/>
</dbReference>
<gene>
    <name evidence="2" type="ORF">Aau02nite_26640</name>
</gene>
<reference evidence="2" key="1">
    <citation type="submission" date="2021-03" db="EMBL/GenBank/DDBJ databases">
        <title>Whole genome shotgun sequence of Actinoplanes auranticolor NBRC 12245.</title>
        <authorList>
            <person name="Komaki H."/>
            <person name="Tamura T."/>
        </authorList>
    </citation>
    <scope>NUCLEOTIDE SEQUENCE</scope>
    <source>
        <strain evidence="2">NBRC 12245</strain>
    </source>
</reference>
<dbReference type="AlphaFoldDB" id="A0A919SAC5"/>
<dbReference type="InterPro" id="IPR003495">
    <property type="entry name" value="CobW/HypB/UreG_nucleotide-bd"/>
</dbReference>
<name>A0A919SAC5_9ACTN</name>
<proteinExistence type="predicted"/>
<dbReference type="InterPro" id="IPR051927">
    <property type="entry name" value="Zn_Chap_cDPG_Synth"/>
</dbReference>
<keyword evidence="3" id="KW-1185">Reference proteome</keyword>
<evidence type="ECO:0000313" key="2">
    <source>
        <dbReference type="EMBL" id="GIM67262.1"/>
    </source>
</evidence>
<evidence type="ECO:0000259" key="1">
    <source>
        <dbReference type="SMART" id="SM00833"/>
    </source>
</evidence>